<dbReference type="EMBL" id="JBHMAF010000064">
    <property type="protein sequence ID" value="MFB9759200.1"/>
    <property type="molecule type" value="Genomic_DNA"/>
</dbReference>
<evidence type="ECO:0008006" key="3">
    <source>
        <dbReference type="Google" id="ProtNLM"/>
    </source>
</evidence>
<keyword evidence="2" id="KW-1185">Reference proteome</keyword>
<name>A0ABV5WFT9_9BACI</name>
<organism evidence="1 2">
    <name type="scientific">Ectobacillus funiculus</name>
    <dbReference type="NCBI Taxonomy" id="137993"/>
    <lineage>
        <taxon>Bacteria</taxon>
        <taxon>Bacillati</taxon>
        <taxon>Bacillota</taxon>
        <taxon>Bacilli</taxon>
        <taxon>Bacillales</taxon>
        <taxon>Bacillaceae</taxon>
        <taxon>Ectobacillus</taxon>
    </lineage>
</organism>
<comment type="caution">
    <text evidence="1">The sequence shown here is derived from an EMBL/GenBank/DDBJ whole genome shotgun (WGS) entry which is preliminary data.</text>
</comment>
<reference evidence="1 2" key="1">
    <citation type="submission" date="2024-09" db="EMBL/GenBank/DDBJ databases">
        <authorList>
            <person name="Sun Q."/>
            <person name="Mori K."/>
        </authorList>
    </citation>
    <scope>NUCLEOTIDE SEQUENCE [LARGE SCALE GENOMIC DNA]</scope>
    <source>
        <strain evidence="1 2">JCM 11201</strain>
    </source>
</reference>
<protein>
    <recommendedName>
        <fullName evidence="3">DUF2922 domain-containing protein</fullName>
    </recommendedName>
</protein>
<accession>A0ABV5WFT9</accession>
<proteinExistence type="predicted"/>
<evidence type="ECO:0000313" key="1">
    <source>
        <dbReference type="EMBL" id="MFB9759200.1"/>
    </source>
</evidence>
<sequence length="74" mass="8628">MKEFTVCYTLDSDIKRGKLVKELNVKAEDVLQEILKHMERNEYFVVDSNEGSYIINAALVRYVRIVGEKELVCM</sequence>
<evidence type="ECO:0000313" key="2">
    <source>
        <dbReference type="Proteomes" id="UP001589609"/>
    </source>
</evidence>
<gene>
    <name evidence="1" type="ORF">ACFFMS_12180</name>
</gene>
<dbReference type="Proteomes" id="UP001589609">
    <property type="component" value="Unassembled WGS sequence"/>
</dbReference>